<sequence>MGFDNLDIFSQHFYFNVEKKKIKKSTLIGLISTVVVLVTAAAYYIYLLNLYIKNEIDPIYRSQNVITSERIDINLDDNLVAFRYEYDYNKGIDLLEAQNNKTYLVNYAFFYYSDSFGNQQVTLDVIECTDANLIGFHCIDFSNLKNYTLTLSTIESIYSYIGIITYGCLDLDSYKTTIPTNCASQQEIDQIINSMNSGMRLKLLSSQFNTSKKQMQVTYRNQFTFTSANQLIQTNVKTQKQVTTVKEGMLILQSTNYSSPIQYNVFLQSYDRQYSISNIDFSGYSFVLINVDEIVQQTIVQFQTIPEIMVLGNSILTLLMFIGVLGKFYSFDSIRKDFFMLIMQNLFQQNYMKILKSLKIQVEEKQENNKTPEIKANNNNGTEQEKLDMNEQKGESDYFKSTQYQQSRTIKTKLQIDFQQIKQSLRENYFYNKIRNSNVSTSREANTAVGRYKLDKHMQNFKAICSQKYSQIIYKNIFKTRFRKKEEYLQSQGLSKQSQKFIEDQLVKDLNIFQFYKDILFLKKAIMILLDKQQLAALKLVGCSQNFLEAQKDNIDSGLSFQSNENKLSHFEEQYAILISEDLQLQNIQQFIQKCQSEKCINEIDKRILSSIS</sequence>
<evidence type="ECO:0000313" key="4">
    <source>
        <dbReference type="Proteomes" id="UP000009168"/>
    </source>
</evidence>
<feature type="transmembrane region" description="Helical" evidence="2">
    <location>
        <begin position="27"/>
        <end position="46"/>
    </location>
</feature>
<dbReference type="InParanoid" id="Q234P2"/>
<dbReference type="RefSeq" id="XP_001012206.2">
    <property type="nucleotide sequence ID" value="XM_001012206.2"/>
</dbReference>
<dbReference type="AlphaFoldDB" id="Q234P2"/>
<evidence type="ECO:0000313" key="3">
    <source>
        <dbReference type="EMBL" id="EAR91961.2"/>
    </source>
</evidence>
<feature type="compositionally biased region" description="Basic and acidic residues" evidence="1">
    <location>
        <begin position="383"/>
        <end position="392"/>
    </location>
</feature>
<evidence type="ECO:0000256" key="2">
    <source>
        <dbReference type="SAM" id="Phobius"/>
    </source>
</evidence>
<keyword evidence="4" id="KW-1185">Reference proteome</keyword>
<evidence type="ECO:0000256" key="1">
    <source>
        <dbReference type="SAM" id="MobiDB-lite"/>
    </source>
</evidence>
<dbReference type="Proteomes" id="UP000009168">
    <property type="component" value="Unassembled WGS sequence"/>
</dbReference>
<keyword evidence="2" id="KW-0812">Transmembrane</keyword>
<feature type="transmembrane region" description="Helical" evidence="2">
    <location>
        <begin position="308"/>
        <end position="330"/>
    </location>
</feature>
<dbReference type="EMBL" id="GG662767">
    <property type="protein sequence ID" value="EAR91961.2"/>
    <property type="molecule type" value="Genomic_DNA"/>
</dbReference>
<dbReference type="GeneID" id="7841223"/>
<gene>
    <name evidence="3" type="ORF">TTHERM_00102560</name>
</gene>
<protein>
    <submittedName>
        <fullName evidence="3">AMP-binding enzyme family protein</fullName>
    </submittedName>
</protein>
<organism evidence="3 4">
    <name type="scientific">Tetrahymena thermophila (strain SB210)</name>
    <dbReference type="NCBI Taxonomy" id="312017"/>
    <lineage>
        <taxon>Eukaryota</taxon>
        <taxon>Sar</taxon>
        <taxon>Alveolata</taxon>
        <taxon>Ciliophora</taxon>
        <taxon>Intramacronucleata</taxon>
        <taxon>Oligohymenophorea</taxon>
        <taxon>Hymenostomatida</taxon>
        <taxon>Tetrahymenina</taxon>
        <taxon>Tetrahymenidae</taxon>
        <taxon>Tetrahymena</taxon>
    </lineage>
</organism>
<accession>Q234P2</accession>
<dbReference type="KEGG" id="tet:TTHERM_00102560"/>
<name>Q234P2_TETTS</name>
<proteinExistence type="predicted"/>
<keyword evidence="2" id="KW-1133">Transmembrane helix</keyword>
<dbReference type="HOGENOM" id="CLU_013044_2_1_1"/>
<feature type="region of interest" description="Disordered" evidence="1">
    <location>
        <begin position="366"/>
        <end position="392"/>
    </location>
</feature>
<keyword evidence="2" id="KW-0472">Membrane</keyword>
<dbReference type="OrthoDB" id="302623at2759"/>
<reference evidence="4" key="1">
    <citation type="journal article" date="2006" name="PLoS Biol.">
        <title>Macronuclear genome sequence of the ciliate Tetrahymena thermophila, a model eukaryote.</title>
        <authorList>
            <person name="Eisen J.A."/>
            <person name="Coyne R.S."/>
            <person name="Wu M."/>
            <person name="Wu D."/>
            <person name="Thiagarajan M."/>
            <person name="Wortman J.R."/>
            <person name="Badger J.H."/>
            <person name="Ren Q."/>
            <person name="Amedeo P."/>
            <person name="Jones K.M."/>
            <person name="Tallon L.J."/>
            <person name="Delcher A.L."/>
            <person name="Salzberg S.L."/>
            <person name="Silva J.C."/>
            <person name="Haas B.J."/>
            <person name="Majoros W.H."/>
            <person name="Farzad M."/>
            <person name="Carlton J.M."/>
            <person name="Smith R.K. Jr."/>
            <person name="Garg J."/>
            <person name="Pearlman R.E."/>
            <person name="Karrer K.M."/>
            <person name="Sun L."/>
            <person name="Manning G."/>
            <person name="Elde N.C."/>
            <person name="Turkewitz A.P."/>
            <person name="Asai D.J."/>
            <person name="Wilkes D.E."/>
            <person name="Wang Y."/>
            <person name="Cai H."/>
            <person name="Collins K."/>
            <person name="Stewart B.A."/>
            <person name="Lee S.R."/>
            <person name="Wilamowska K."/>
            <person name="Weinberg Z."/>
            <person name="Ruzzo W.L."/>
            <person name="Wloga D."/>
            <person name="Gaertig J."/>
            <person name="Frankel J."/>
            <person name="Tsao C.-C."/>
            <person name="Gorovsky M.A."/>
            <person name="Keeling P.J."/>
            <person name="Waller R.F."/>
            <person name="Patron N.J."/>
            <person name="Cherry J.M."/>
            <person name="Stover N.A."/>
            <person name="Krieger C.J."/>
            <person name="del Toro C."/>
            <person name="Ryder H.F."/>
            <person name="Williamson S.C."/>
            <person name="Barbeau R.A."/>
            <person name="Hamilton E.P."/>
            <person name="Orias E."/>
        </authorList>
    </citation>
    <scope>NUCLEOTIDE SEQUENCE [LARGE SCALE GENOMIC DNA]</scope>
    <source>
        <strain evidence="4">SB210</strain>
    </source>
</reference>